<dbReference type="SUPFAM" id="SSF52540">
    <property type="entry name" value="P-loop containing nucleoside triphosphate hydrolases"/>
    <property type="match status" value="1"/>
</dbReference>
<dbReference type="VEuPathDB" id="TriTrypDB:C4B63_56g46"/>
<dbReference type="PROSITE" id="PS51192">
    <property type="entry name" value="HELICASE_ATP_BIND_1"/>
    <property type="match status" value="1"/>
</dbReference>
<dbReference type="GO" id="GO:0003724">
    <property type="term" value="F:RNA helicase activity"/>
    <property type="evidence" value="ECO:0007669"/>
    <property type="project" value="UniProtKB-EC"/>
</dbReference>
<accession>A0A2V2X681</accession>
<organism evidence="15 16">
    <name type="scientific">Trypanosoma cruzi</name>
    <dbReference type="NCBI Taxonomy" id="5693"/>
    <lineage>
        <taxon>Eukaryota</taxon>
        <taxon>Discoba</taxon>
        <taxon>Euglenozoa</taxon>
        <taxon>Kinetoplastea</taxon>
        <taxon>Metakinetoplastina</taxon>
        <taxon>Trypanosomatida</taxon>
        <taxon>Trypanosomatidae</taxon>
        <taxon>Trypanosoma</taxon>
        <taxon>Schizotrypanum</taxon>
    </lineage>
</organism>
<feature type="compositionally biased region" description="Polar residues" evidence="12">
    <location>
        <begin position="130"/>
        <end position="140"/>
    </location>
</feature>
<evidence type="ECO:0000256" key="10">
    <source>
        <dbReference type="ARBA" id="ARBA00023242"/>
    </source>
</evidence>
<dbReference type="InterPro" id="IPR027417">
    <property type="entry name" value="P-loop_NTPase"/>
</dbReference>
<evidence type="ECO:0000256" key="12">
    <source>
        <dbReference type="SAM" id="MobiDB-lite"/>
    </source>
</evidence>
<reference evidence="15 16" key="1">
    <citation type="journal article" date="2018" name="Microb. Genom.">
        <title>Expanding an expanded genome: long-read sequencing of Trypanosoma cruzi.</title>
        <authorList>
            <person name="Berna L."/>
            <person name="Rodriguez M."/>
            <person name="Chiribao M.L."/>
            <person name="Parodi-Talice A."/>
            <person name="Pita S."/>
            <person name="Rijo G."/>
            <person name="Alvarez-Valin F."/>
            <person name="Robello C."/>
        </authorList>
    </citation>
    <scope>NUCLEOTIDE SEQUENCE [LARGE SCALE GENOMIC DNA]</scope>
    <source>
        <strain evidence="15 16">TCC</strain>
    </source>
</reference>
<dbReference type="InterPro" id="IPR014001">
    <property type="entry name" value="Helicase_ATP-bd"/>
</dbReference>
<keyword evidence="9" id="KW-0067">ATP-binding</keyword>
<evidence type="ECO:0000256" key="4">
    <source>
        <dbReference type="ARBA" id="ARBA00022517"/>
    </source>
</evidence>
<comment type="caution">
    <text evidence="15">The sequence shown here is derived from an EMBL/GenBank/DDBJ whole genome shotgun (WGS) entry which is preliminary data.</text>
</comment>
<dbReference type="SMR" id="A0A2V2X681"/>
<feature type="compositionally biased region" description="Polar residues" evidence="12">
    <location>
        <begin position="501"/>
        <end position="512"/>
    </location>
</feature>
<keyword evidence="10" id="KW-0539">Nucleus</keyword>
<feature type="compositionally biased region" description="Basic and acidic residues" evidence="12">
    <location>
        <begin position="749"/>
        <end position="771"/>
    </location>
</feature>
<dbReference type="Pfam" id="PF00271">
    <property type="entry name" value="Helicase_C"/>
    <property type="match status" value="1"/>
</dbReference>
<protein>
    <recommendedName>
        <fullName evidence="3">RNA helicase</fullName>
        <ecNumber evidence="3">3.6.4.13</ecNumber>
    </recommendedName>
</protein>
<dbReference type="GO" id="GO:0003676">
    <property type="term" value="F:nucleic acid binding"/>
    <property type="evidence" value="ECO:0007669"/>
    <property type="project" value="InterPro"/>
</dbReference>
<keyword evidence="7" id="KW-0378">Hydrolase</keyword>
<proteinExistence type="inferred from homology"/>
<feature type="compositionally biased region" description="Acidic residues" evidence="12">
    <location>
        <begin position="777"/>
        <end position="793"/>
    </location>
</feature>
<dbReference type="EC" id="3.6.4.13" evidence="3"/>
<dbReference type="PANTHER" id="PTHR47958">
    <property type="entry name" value="ATP-DEPENDENT RNA HELICASE DBP3"/>
    <property type="match status" value="1"/>
</dbReference>
<dbReference type="GO" id="GO:0005524">
    <property type="term" value="F:ATP binding"/>
    <property type="evidence" value="ECO:0007669"/>
    <property type="project" value="UniProtKB-KW"/>
</dbReference>
<dbReference type="EMBL" id="PRFC01000026">
    <property type="protein sequence ID" value="PWV15972.1"/>
    <property type="molecule type" value="Genomic_DNA"/>
</dbReference>
<dbReference type="VEuPathDB" id="TriTrypDB:TCDM_07039"/>
<dbReference type="VEuPathDB" id="TriTrypDB:BCY84_17293"/>
<evidence type="ECO:0000256" key="7">
    <source>
        <dbReference type="ARBA" id="ARBA00022801"/>
    </source>
</evidence>
<keyword evidence="6" id="KW-0547">Nucleotide-binding</keyword>
<dbReference type="VEuPathDB" id="TriTrypDB:TcCL_ESM09707"/>
<dbReference type="SMART" id="SM00490">
    <property type="entry name" value="HELICc"/>
    <property type="match status" value="1"/>
</dbReference>
<feature type="region of interest" description="Disordered" evidence="12">
    <location>
        <begin position="1"/>
        <end position="21"/>
    </location>
</feature>
<evidence type="ECO:0000256" key="8">
    <source>
        <dbReference type="ARBA" id="ARBA00022806"/>
    </source>
</evidence>
<keyword evidence="8 15" id="KW-0347">Helicase</keyword>
<dbReference type="VEuPathDB" id="TriTrypDB:TCDM_07038"/>
<dbReference type="Proteomes" id="UP000246078">
    <property type="component" value="Unassembled WGS sequence"/>
</dbReference>
<comment type="function">
    <text evidence="11">ATP-dependent RNA helicase required for 60S ribosomal subunit synthesis. Involved in efficient pre-rRNA processing, predominantly at site A3, which is necessary for the normal formation of 25S and 5.8S rRNAs.</text>
</comment>
<feature type="domain" description="Helicase ATP-binding" evidence="13">
    <location>
        <begin position="249"/>
        <end position="460"/>
    </location>
</feature>
<feature type="region of interest" description="Disordered" evidence="12">
    <location>
        <begin position="716"/>
        <end position="828"/>
    </location>
</feature>
<dbReference type="OrthoDB" id="273119at2759"/>
<evidence type="ECO:0000256" key="1">
    <source>
        <dbReference type="ARBA" id="ARBA00004604"/>
    </source>
</evidence>
<feature type="compositionally biased region" description="Low complexity" evidence="12">
    <location>
        <begin position="115"/>
        <end position="129"/>
    </location>
</feature>
<dbReference type="VEuPathDB" id="TriTrypDB:ECC02_006121"/>
<evidence type="ECO:0000256" key="6">
    <source>
        <dbReference type="ARBA" id="ARBA00022741"/>
    </source>
</evidence>
<keyword evidence="4" id="KW-0690">Ribosome biogenesis</keyword>
<feature type="compositionally biased region" description="Gly residues" evidence="12">
    <location>
        <begin position="808"/>
        <end position="817"/>
    </location>
</feature>
<comment type="similarity">
    <text evidence="2">Belongs to the DEAD box helicase family. DDX5/DBP2 subfamily.</text>
</comment>
<dbReference type="VEuPathDB" id="TriTrypDB:TcBrA4_0044050"/>
<evidence type="ECO:0000256" key="11">
    <source>
        <dbReference type="ARBA" id="ARBA00037449"/>
    </source>
</evidence>
<dbReference type="VEuPathDB" id="TriTrypDB:Tc_MARK_735"/>
<sequence>MGDGSTANRAPRLFDGPTGDVNTAFTHKVRQLLLSSSSCGTSSLPAAVRASPLYAAILCFAEAGNESRQQQQQQQRSGSEAGKPSVAFAPVMPSSLARRGVVPRDPLLQRRMRRQQQQQQQPSSSLLLSGTSKATPTSKTAVDGHEPQVQQRQLSHWSRRPLQEMTSAGWEVFREQMGILMEIVSRRAVGQPEKQQQPRPPRYAADALRPIRCWEEARLPLALGTIVSRRYALPTPIQAQCVPLVMATAATPSDKIDVLGVAETGSGKTAAYLIPLFADILRRTPRLLGNEALISHGPLALVMVPTRELAEQVTREAIEIIHGIPEMELRCLIQEEYKNDPGNDNVAAQHNTLDEIRVVKVVGGEQMEVQYDELSKGAHVVVGTLGQLDALLQQRFLALGNTRLVVMDEADRMIEEHQRETLVSVLERCPMPRQTVMFTATLSEACEEVALKYFSPDGFIVVRVPHRCSTITQVFEMVPSDAGAMAPAPATVAARSDVGNHDTSQQRSNQPQVERRRHPLLHPMKFARIVTYLAYATAPVVVFANEKRTCDVLYDELRAEANHLAALEESFSLEALVGESPPVLQGSLHDNNKHRRRPVLNLGNMRSIALVHSEQSQAERRRLVELFRRGERRVLITTDLLSRGLDVPNVTLVINYDMPRVGTVGPSMAAASASAGEEAVQKYIHRIGRTGRAGASGVAVSLLCLPSSLIQRAEQHTLRSADDRSHGGNATEKPPMQRIDMAGVSTKTRVQERDRQELTGAKNGKELDENLLKFNDTDDAMDNNEEDEDEEGDAPPRSRRRMERQQQRGGGGGGGGGGPPPSFPHDEPLLQPLWTFIVSCAEANGGGVRGTELIRQQRCRLVQMSPALAALMMAFTRSSPYGAIMT</sequence>
<dbReference type="InterPro" id="IPR001650">
    <property type="entry name" value="Helicase_C-like"/>
</dbReference>
<evidence type="ECO:0000259" key="14">
    <source>
        <dbReference type="PROSITE" id="PS51194"/>
    </source>
</evidence>
<dbReference type="Pfam" id="PF00270">
    <property type="entry name" value="DEAD"/>
    <property type="match status" value="1"/>
</dbReference>
<dbReference type="GO" id="GO:0016787">
    <property type="term" value="F:hydrolase activity"/>
    <property type="evidence" value="ECO:0007669"/>
    <property type="project" value="UniProtKB-KW"/>
</dbReference>
<dbReference type="VEuPathDB" id="TriTrypDB:TcCLB.506793.80"/>
<evidence type="ECO:0000256" key="5">
    <source>
        <dbReference type="ARBA" id="ARBA00022552"/>
    </source>
</evidence>
<comment type="subcellular location">
    <subcellularLocation>
        <location evidence="1">Nucleus</location>
        <location evidence="1">Nucleolus</location>
    </subcellularLocation>
</comment>
<dbReference type="OMA" id="MVEERMT"/>
<feature type="region of interest" description="Disordered" evidence="12">
    <location>
        <begin position="488"/>
        <end position="518"/>
    </location>
</feature>
<evidence type="ECO:0000313" key="15">
    <source>
        <dbReference type="EMBL" id="PWV15972.1"/>
    </source>
</evidence>
<dbReference type="VEuPathDB" id="TriTrypDB:TCSYLVIO_001949"/>
<dbReference type="VEuPathDB" id="TriTrypDB:C3747_26g208"/>
<keyword evidence="5" id="KW-0698">rRNA processing</keyword>
<evidence type="ECO:0000256" key="2">
    <source>
        <dbReference type="ARBA" id="ARBA00009334"/>
    </source>
</evidence>
<dbReference type="VEuPathDB" id="TriTrypDB:TcG_06744"/>
<dbReference type="CDD" id="cd00268">
    <property type="entry name" value="DEADc"/>
    <property type="match status" value="1"/>
</dbReference>
<name>A0A2V2X681_TRYCR</name>
<dbReference type="CDD" id="cd18787">
    <property type="entry name" value="SF2_C_DEAD"/>
    <property type="match status" value="1"/>
</dbReference>
<dbReference type="VEuPathDB" id="TriTrypDB:TcCLB.510609.110"/>
<dbReference type="Gene3D" id="3.40.50.300">
    <property type="entry name" value="P-loop containing nucleotide triphosphate hydrolases"/>
    <property type="match status" value="2"/>
</dbReference>
<gene>
    <name evidence="15" type="ORF">C3747_26g208</name>
</gene>
<dbReference type="InterPro" id="IPR011545">
    <property type="entry name" value="DEAD/DEAH_box_helicase_dom"/>
</dbReference>
<dbReference type="VEuPathDB" id="TriTrypDB:TcYC6_0084140"/>
<evidence type="ECO:0000313" key="16">
    <source>
        <dbReference type="Proteomes" id="UP000246078"/>
    </source>
</evidence>
<dbReference type="InterPro" id="IPR000629">
    <property type="entry name" value="RNA-helicase_DEAD-box_CS"/>
</dbReference>
<dbReference type="AlphaFoldDB" id="A0A2V2X681"/>
<evidence type="ECO:0000256" key="9">
    <source>
        <dbReference type="ARBA" id="ARBA00022840"/>
    </source>
</evidence>
<feature type="region of interest" description="Disordered" evidence="12">
    <location>
        <begin position="67"/>
        <end position="160"/>
    </location>
</feature>
<evidence type="ECO:0000259" key="13">
    <source>
        <dbReference type="PROSITE" id="PS51192"/>
    </source>
</evidence>
<dbReference type="SMART" id="SM00487">
    <property type="entry name" value="DEXDc"/>
    <property type="match status" value="1"/>
</dbReference>
<feature type="domain" description="Helicase C-terminal" evidence="14">
    <location>
        <begin position="528"/>
        <end position="742"/>
    </location>
</feature>
<dbReference type="PROSITE" id="PS51194">
    <property type="entry name" value="HELICASE_CTER"/>
    <property type="match status" value="1"/>
</dbReference>
<evidence type="ECO:0000256" key="3">
    <source>
        <dbReference type="ARBA" id="ARBA00012552"/>
    </source>
</evidence>
<dbReference type="PROSITE" id="PS00039">
    <property type="entry name" value="DEAD_ATP_HELICASE"/>
    <property type="match status" value="1"/>
</dbReference>
<dbReference type="InterPro" id="IPR044742">
    <property type="entry name" value="DEAD/DEAH_RhlB"/>
</dbReference>
<feature type="compositionally biased region" description="Basic and acidic residues" evidence="12">
    <location>
        <begin position="716"/>
        <end position="726"/>
    </location>
</feature>